<evidence type="ECO:0000256" key="3">
    <source>
        <dbReference type="ARBA" id="ARBA00022692"/>
    </source>
</evidence>
<feature type="transmembrane region" description="Helical" evidence="7">
    <location>
        <begin position="188"/>
        <end position="204"/>
    </location>
</feature>
<dbReference type="EMBL" id="JARAKH010000048">
    <property type="protein sequence ID" value="KAK8376909.1"/>
    <property type="molecule type" value="Genomic_DNA"/>
</dbReference>
<proteinExistence type="predicted"/>
<keyword evidence="9" id="KW-1185">Reference proteome</keyword>
<evidence type="ECO:0000256" key="7">
    <source>
        <dbReference type="SAM" id="Phobius"/>
    </source>
</evidence>
<comment type="subcellular location">
    <subcellularLocation>
        <location evidence="1">Cell membrane</location>
        <topology evidence="1">Multi-pass membrane protein</topology>
    </subcellularLocation>
</comment>
<evidence type="ECO:0000313" key="8">
    <source>
        <dbReference type="EMBL" id="KAK8376909.1"/>
    </source>
</evidence>
<evidence type="ECO:0000256" key="6">
    <source>
        <dbReference type="ARBA" id="ARBA00023170"/>
    </source>
</evidence>
<dbReference type="PANTHER" id="PTHR21143">
    <property type="entry name" value="INVERTEBRATE GUSTATORY RECEPTOR"/>
    <property type="match status" value="1"/>
</dbReference>
<evidence type="ECO:0000313" key="9">
    <source>
        <dbReference type="Proteomes" id="UP001487740"/>
    </source>
</evidence>
<feature type="transmembrane region" description="Helical" evidence="7">
    <location>
        <begin position="391"/>
        <end position="411"/>
    </location>
</feature>
<evidence type="ECO:0000256" key="1">
    <source>
        <dbReference type="ARBA" id="ARBA00004651"/>
    </source>
</evidence>
<reference evidence="8 9" key="1">
    <citation type="submission" date="2023-03" db="EMBL/GenBank/DDBJ databases">
        <title>High-quality genome of Scylla paramamosain provides insights in environmental adaptation.</title>
        <authorList>
            <person name="Zhang L."/>
        </authorList>
    </citation>
    <scope>NUCLEOTIDE SEQUENCE [LARGE SCALE GENOMIC DNA]</scope>
    <source>
        <strain evidence="8">LZ_2023a</strain>
        <tissue evidence="8">Muscle</tissue>
    </source>
</reference>
<evidence type="ECO:0000256" key="4">
    <source>
        <dbReference type="ARBA" id="ARBA00022989"/>
    </source>
</evidence>
<keyword evidence="5 7" id="KW-0472">Membrane</keyword>
<keyword evidence="3 7" id="KW-0812">Transmembrane</keyword>
<keyword evidence="6" id="KW-0675">Receptor</keyword>
<protein>
    <recommendedName>
        <fullName evidence="10">Gustatory receptor</fullName>
    </recommendedName>
</protein>
<dbReference type="Proteomes" id="UP001487740">
    <property type="component" value="Unassembled WGS sequence"/>
</dbReference>
<accession>A0AAW0SNF0</accession>
<gene>
    <name evidence="8" type="ORF">O3P69_010090</name>
</gene>
<feature type="transmembrane region" description="Helical" evidence="7">
    <location>
        <begin position="312"/>
        <end position="334"/>
    </location>
</feature>
<evidence type="ECO:0008006" key="10">
    <source>
        <dbReference type="Google" id="ProtNLM"/>
    </source>
</evidence>
<dbReference type="InterPro" id="IPR013604">
    <property type="entry name" value="7TM_chemorcpt"/>
</dbReference>
<dbReference type="GO" id="GO:0030425">
    <property type="term" value="C:dendrite"/>
    <property type="evidence" value="ECO:0007669"/>
    <property type="project" value="TreeGrafter"/>
</dbReference>
<feature type="transmembrane region" description="Helical" evidence="7">
    <location>
        <begin position="100"/>
        <end position="127"/>
    </location>
</feature>
<name>A0AAW0SNF0_SCYPA</name>
<feature type="transmembrane region" description="Helical" evidence="7">
    <location>
        <begin position="277"/>
        <end position="300"/>
    </location>
</feature>
<feature type="transmembrane region" description="Helical" evidence="7">
    <location>
        <begin position="68"/>
        <end position="88"/>
    </location>
</feature>
<keyword evidence="2" id="KW-1003">Cell membrane</keyword>
<dbReference type="PANTHER" id="PTHR21143:SF121">
    <property type="entry name" value="GUSTATORY AND ODORANT RECEPTOR 21A"/>
    <property type="match status" value="1"/>
</dbReference>
<organism evidence="8 9">
    <name type="scientific">Scylla paramamosain</name>
    <name type="common">Mud crab</name>
    <dbReference type="NCBI Taxonomy" id="85552"/>
    <lineage>
        <taxon>Eukaryota</taxon>
        <taxon>Metazoa</taxon>
        <taxon>Ecdysozoa</taxon>
        <taxon>Arthropoda</taxon>
        <taxon>Crustacea</taxon>
        <taxon>Multicrustacea</taxon>
        <taxon>Malacostraca</taxon>
        <taxon>Eumalacostraca</taxon>
        <taxon>Eucarida</taxon>
        <taxon>Decapoda</taxon>
        <taxon>Pleocyemata</taxon>
        <taxon>Brachyura</taxon>
        <taxon>Eubrachyura</taxon>
        <taxon>Portunoidea</taxon>
        <taxon>Portunidae</taxon>
        <taxon>Portuninae</taxon>
        <taxon>Scylla</taxon>
    </lineage>
</organism>
<dbReference type="GO" id="GO:0005886">
    <property type="term" value="C:plasma membrane"/>
    <property type="evidence" value="ECO:0007669"/>
    <property type="project" value="UniProtKB-SubCell"/>
</dbReference>
<feature type="transmembrane region" description="Helical" evidence="7">
    <location>
        <begin position="156"/>
        <end position="176"/>
    </location>
</feature>
<dbReference type="GO" id="GO:0050909">
    <property type="term" value="P:sensory perception of taste"/>
    <property type="evidence" value="ECO:0007669"/>
    <property type="project" value="InterPro"/>
</dbReference>
<dbReference type="AlphaFoldDB" id="A0AAW0SNF0"/>
<comment type="caution">
    <text evidence="8">The sequence shown here is derived from an EMBL/GenBank/DDBJ whole genome shotgun (WGS) entry which is preliminary data.</text>
</comment>
<keyword evidence="4 7" id="KW-1133">Transmembrane helix</keyword>
<dbReference type="GO" id="GO:0030424">
    <property type="term" value="C:axon"/>
    <property type="evidence" value="ECO:0007669"/>
    <property type="project" value="TreeGrafter"/>
</dbReference>
<evidence type="ECO:0000256" key="5">
    <source>
        <dbReference type="ARBA" id="ARBA00023136"/>
    </source>
</evidence>
<dbReference type="Pfam" id="PF08395">
    <property type="entry name" value="7tm_7"/>
    <property type="match status" value="1"/>
</dbReference>
<dbReference type="GO" id="GO:0043025">
    <property type="term" value="C:neuronal cell body"/>
    <property type="evidence" value="ECO:0007669"/>
    <property type="project" value="TreeGrafter"/>
</dbReference>
<evidence type="ECO:0000256" key="2">
    <source>
        <dbReference type="ARBA" id="ARBA00022475"/>
    </source>
</evidence>
<sequence length="416" mass="47520">MVLHCEGRMSPLGHDRMDCIPTPHHLPPPMDDYLPHVSPTPFIHVVRWSKLWGCLPIAYNKSAHSWCLSPFLTFWVVCMIGVNLPTFYDCIKASLGSDGLMLYVMVMIVCVMSVSAVSMHVLGLVYYGQWIDFLNNWMTFERQFPTLTVGVRSLRVSYPLFIGFFLYVLFFVVNILNELRFNLINNDGVWRMLSLVYVYVIYSFTLSMPVLWVVMASKVFVVCLCHIRHELESIVECVKYGVRCTNSPIQKCIATGDMNRMQEAVLDLARLIESFKVIMGPFMLIIVPHHIISLICFLYWTLVSTLDYSDWYSPLSFSLLSAQAIIPIFCAAIYSEDVHTQKESLIEPLIILKSTMADETAKHKMATLIDHLDRLDAQVEGRGFFTLNKSMATSVVNTVVTYLVVLIQFYGGGRKR</sequence>